<evidence type="ECO:0000313" key="14">
    <source>
        <dbReference type="Proteomes" id="UP001157126"/>
    </source>
</evidence>
<name>A0ABQ6IQY7_9MICO</name>
<keyword evidence="9" id="KW-0411">Iron-sulfur</keyword>
<comment type="cofactor">
    <cofactor evidence="1">
        <name>FAD</name>
        <dbReference type="ChEBI" id="CHEBI:57692"/>
    </cofactor>
</comment>
<comment type="caution">
    <text evidence="13">The sequence shown here is derived from an EMBL/GenBank/DDBJ whole genome shotgun (WGS) entry which is preliminary data.</text>
</comment>
<dbReference type="Gene3D" id="3.30.43.10">
    <property type="entry name" value="Uridine Diphospho-n-acetylenolpyruvylglucosamine Reductase, domain 2"/>
    <property type="match status" value="1"/>
</dbReference>
<sequence length="945" mass="100566">MTTALLSDLRSALSRSQEVVSDRPVDLSRMAHDASHVLLHPRALVVARDTPDVARTLAVAARHGVPVTFRSGGTSLSGQAVTDGVLIDTRRGFRDVEVLDDGARVRCRPGATVRTVNAHLAPYGRALGPDPASEAACTIGGVVADNSSGMACGTTHNTYRTLDAIEAVLPSGTVVDTALPDADARLRAAEPEVWEGLARLRDRVRGNPDSLRRIAHQFSMKNTMGYGVNSFVDHDEPVQILAHLLVGSEGTLGFISSATFRTVAVHPHVSTGLLVFDRIEPATAALPAIIEAGAATAELMDAASLRVAQGLTNPVEALRDLHVREHTALLVEAQAPERDELDARVEVLSSILADLTRDGALTDLAVPTRFSTDPIPRAQAWQVRKGLYTAVASARPAGSTALLEDVVVPMPALTQTVRDLGELCARHGYGDAVVFGHAKDANLHFMINPDLRDPAQVDTLAAFSDDLVDLILAADGSLKAEHGTGRVMAPFVERQYGEELYAVMREVKHLFDPHNVLNPGVIITDDAQAHLRDLKHPTLVDEAIDRCVECGYCEPVCPSRDATTTPRQRIVLMREMAAGAESIAPDFDYMAVQTCAVDSLCLPACPVGIDTGAVMKDLRRRAQPDTAQQVGVMLADHWGPTLTALRTGVGAAGLAPATLLERLTDTARRLVSPDLLPRVGGDLPGPGYSRRTSARQEPGDVVLLPSCIDELFGPDGGGSGAAAAFLTLCDRAGVAVRLPEQMHTLCCGTVWRSKGLVDGRDRMAVRTARALLEASEDGRVPVVTDASSCTHGLHALPSDLRSAGEERLAARLEALTIIDSTRFVAEQVLPRLTIGRRVASAVLHPTCSDRHAGDLPSLTRLAEAIAEEVVVPVEAGCCGFAGDRGMLHPELTAAATARESAEVTARSYDLYLSSNRTCEMGLSRATGRPYRHVLDALADAVDVPA</sequence>
<protein>
    <recommendedName>
        <fullName evidence="10">D-lactate dehydrogenase (cytochrome)</fullName>
        <ecNumber evidence="10">1.1.2.4</ecNumber>
    </recommendedName>
</protein>
<feature type="domain" description="FAD-binding PCMH-type" evidence="12">
    <location>
        <begin position="37"/>
        <end position="265"/>
    </location>
</feature>
<dbReference type="InterPro" id="IPR016171">
    <property type="entry name" value="Vanillyl_alc_oxidase_C-sub2"/>
</dbReference>
<keyword evidence="8" id="KW-0408">Iron</keyword>
<keyword evidence="5" id="KW-0274">FAD</keyword>
<evidence type="ECO:0000256" key="9">
    <source>
        <dbReference type="ARBA" id="ARBA00023014"/>
    </source>
</evidence>
<keyword evidence="4" id="KW-0479">Metal-binding</keyword>
<dbReference type="InterPro" id="IPR009051">
    <property type="entry name" value="Helical_ferredxn"/>
</dbReference>
<dbReference type="InterPro" id="IPR036318">
    <property type="entry name" value="FAD-bd_PCMH-like_sf"/>
</dbReference>
<dbReference type="InterPro" id="IPR017900">
    <property type="entry name" value="4Fe4S_Fe_S_CS"/>
</dbReference>
<dbReference type="EMBL" id="BSUO01000001">
    <property type="protein sequence ID" value="GMA39134.1"/>
    <property type="molecule type" value="Genomic_DNA"/>
</dbReference>
<accession>A0ABQ6IQY7</accession>
<dbReference type="PROSITE" id="PS51379">
    <property type="entry name" value="4FE4S_FER_2"/>
    <property type="match status" value="1"/>
</dbReference>
<keyword evidence="14" id="KW-1185">Reference proteome</keyword>
<dbReference type="Gene3D" id="1.10.45.10">
    <property type="entry name" value="Vanillyl-alcohol Oxidase, Chain A, domain 4"/>
    <property type="match status" value="1"/>
</dbReference>
<dbReference type="InterPro" id="IPR016166">
    <property type="entry name" value="FAD-bd_PCMH"/>
</dbReference>
<evidence type="ECO:0000256" key="6">
    <source>
        <dbReference type="ARBA" id="ARBA00022946"/>
    </source>
</evidence>
<dbReference type="Pfam" id="PF01565">
    <property type="entry name" value="FAD_binding_4"/>
    <property type="match status" value="1"/>
</dbReference>
<dbReference type="Gene3D" id="1.10.1060.10">
    <property type="entry name" value="Alpha-helical ferredoxin"/>
    <property type="match status" value="1"/>
</dbReference>
<dbReference type="InterPro" id="IPR006094">
    <property type="entry name" value="Oxid_FAD_bind_N"/>
</dbReference>
<dbReference type="PROSITE" id="PS51387">
    <property type="entry name" value="FAD_PCMH"/>
    <property type="match status" value="1"/>
</dbReference>
<dbReference type="InterPro" id="IPR016164">
    <property type="entry name" value="FAD-linked_Oxase-like_C"/>
</dbReference>
<dbReference type="InterPro" id="IPR004113">
    <property type="entry name" value="FAD-bd_oxidored_4_C"/>
</dbReference>
<dbReference type="PANTHER" id="PTHR11748:SF111">
    <property type="entry name" value="D-LACTATE DEHYDROGENASE, MITOCHONDRIAL-RELATED"/>
    <property type="match status" value="1"/>
</dbReference>
<dbReference type="SUPFAM" id="SSF46548">
    <property type="entry name" value="alpha-helical ferredoxin"/>
    <property type="match status" value="1"/>
</dbReference>
<evidence type="ECO:0000256" key="3">
    <source>
        <dbReference type="ARBA" id="ARBA00022630"/>
    </source>
</evidence>
<evidence type="ECO:0000256" key="7">
    <source>
        <dbReference type="ARBA" id="ARBA00023002"/>
    </source>
</evidence>
<dbReference type="Pfam" id="PF02754">
    <property type="entry name" value="CCG"/>
    <property type="match status" value="1"/>
</dbReference>
<gene>
    <name evidence="13" type="ORF">GCM10025883_11790</name>
</gene>
<evidence type="ECO:0000313" key="13">
    <source>
        <dbReference type="EMBL" id="GMA39134.1"/>
    </source>
</evidence>
<dbReference type="Proteomes" id="UP001157126">
    <property type="component" value="Unassembled WGS sequence"/>
</dbReference>
<evidence type="ECO:0000259" key="11">
    <source>
        <dbReference type="PROSITE" id="PS51379"/>
    </source>
</evidence>
<evidence type="ECO:0000259" key="12">
    <source>
        <dbReference type="PROSITE" id="PS51387"/>
    </source>
</evidence>
<dbReference type="SUPFAM" id="SSF55103">
    <property type="entry name" value="FAD-linked oxidases, C-terminal domain"/>
    <property type="match status" value="1"/>
</dbReference>
<keyword evidence="6" id="KW-0809">Transit peptide</keyword>
<dbReference type="RefSeq" id="WP_284303113.1">
    <property type="nucleotide sequence ID" value="NZ_BSUO01000001.1"/>
</dbReference>
<dbReference type="InterPro" id="IPR004017">
    <property type="entry name" value="Cys_rich_dom"/>
</dbReference>
<evidence type="ECO:0000256" key="5">
    <source>
        <dbReference type="ARBA" id="ARBA00022827"/>
    </source>
</evidence>
<evidence type="ECO:0000256" key="2">
    <source>
        <dbReference type="ARBA" id="ARBA00008000"/>
    </source>
</evidence>
<keyword evidence="7" id="KW-0560">Oxidoreductase</keyword>
<dbReference type="EC" id="1.1.2.4" evidence="10"/>
<evidence type="ECO:0000256" key="8">
    <source>
        <dbReference type="ARBA" id="ARBA00023004"/>
    </source>
</evidence>
<evidence type="ECO:0000256" key="1">
    <source>
        <dbReference type="ARBA" id="ARBA00001974"/>
    </source>
</evidence>
<evidence type="ECO:0000256" key="4">
    <source>
        <dbReference type="ARBA" id="ARBA00022723"/>
    </source>
</evidence>
<dbReference type="Pfam" id="PF13183">
    <property type="entry name" value="Fer4_8"/>
    <property type="match status" value="1"/>
</dbReference>
<dbReference type="Pfam" id="PF02913">
    <property type="entry name" value="FAD-oxidase_C"/>
    <property type="match status" value="1"/>
</dbReference>
<keyword evidence="3" id="KW-0285">Flavoprotein</keyword>
<comment type="similarity">
    <text evidence="2">Belongs to the FAD-binding oxidoreductase/transferase type 4 family.</text>
</comment>
<reference evidence="14" key="1">
    <citation type="journal article" date="2019" name="Int. J. Syst. Evol. Microbiol.">
        <title>The Global Catalogue of Microorganisms (GCM) 10K type strain sequencing project: providing services to taxonomists for standard genome sequencing and annotation.</title>
        <authorList>
            <consortium name="The Broad Institute Genomics Platform"/>
            <consortium name="The Broad Institute Genome Sequencing Center for Infectious Disease"/>
            <person name="Wu L."/>
            <person name="Ma J."/>
        </authorList>
    </citation>
    <scope>NUCLEOTIDE SEQUENCE [LARGE SCALE GENOMIC DNA]</scope>
    <source>
        <strain evidence="14">NBRC 113072</strain>
    </source>
</reference>
<proteinExistence type="inferred from homology"/>
<evidence type="ECO:0000256" key="10">
    <source>
        <dbReference type="ARBA" id="ARBA00038897"/>
    </source>
</evidence>
<dbReference type="Gene3D" id="3.30.70.2740">
    <property type="match status" value="1"/>
</dbReference>
<feature type="domain" description="4Fe-4S ferredoxin-type" evidence="11">
    <location>
        <begin position="535"/>
        <end position="568"/>
    </location>
</feature>
<dbReference type="InterPro" id="IPR017896">
    <property type="entry name" value="4Fe4S_Fe-S-bd"/>
</dbReference>
<dbReference type="Gene3D" id="3.30.465.10">
    <property type="match status" value="1"/>
</dbReference>
<dbReference type="SUPFAM" id="SSF56176">
    <property type="entry name" value="FAD-binding/transporter-associated domain-like"/>
    <property type="match status" value="1"/>
</dbReference>
<dbReference type="InterPro" id="IPR016167">
    <property type="entry name" value="FAD-bd_PCMH_sub1"/>
</dbReference>
<dbReference type="PROSITE" id="PS00198">
    <property type="entry name" value="4FE4S_FER_1"/>
    <property type="match status" value="1"/>
</dbReference>
<organism evidence="13 14">
    <name type="scientific">Mobilicoccus caccae</name>
    <dbReference type="NCBI Taxonomy" id="1859295"/>
    <lineage>
        <taxon>Bacteria</taxon>
        <taxon>Bacillati</taxon>
        <taxon>Actinomycetota</taxon>
        <taxon>Actinomycetes</taxon>
        <taxon>Micrococcales</taxon>
        <taxon>Dermatophilaceae</taxon>
        <taxon>Mobilicoccus</taxon>
    </lineage>
</organism>
<dbReference type="InterPro" id="IPR016169">
    <property type="entry name" value="FAD-bd_PCMH_sub2"/>
</dbReference>
<dbReference type="PANTHER" id="PTHR11748">
    <property type="entry name" value="D-LACTATE DEHYDROGENASE"/>
    <property type="match status" value="1"/>
</dbReference>